<accession>A0ABX9TSI5</accession>
<comment type="caution">
    <text evidence="1">The sequence shown here is derived from an EMBL/GenBank/DDBJ whole genome shotgun (WGS) entry which is preliminary data.</text>
</comment>
<protein>
    <submittedName>
        <fullName evidence="1">Uncharacterized protein</fullName>
    </submittedName>
</protein>
<evidence type="ECO:0000313" key="1">
    <source>
        <dbReference type="EMBL" id="RLL18981.1"/>
    </source>
</evidence>
<proteinExistence type="predicted"/>
<organism evidence="1 2">
    <name type="scientific">Acinetobacter chengduensis</name>
    <dbReference type="NCBI Taxonomy" id="2420890"/>
    <lineage>
        <taxon>Bacteria</taxon>
        <taxon>Pseudomonadati</taxon>
        <taxon>Pseudomonadota</taxon>
        <taxon>Gammaproteobacteria</taxon>
        <taxon>Moraxellales</taxon>
        <taxon>Moraxellaceae</taxon>
        <taxon>Acinetobacter</taxon>
    </lineage>
</organism>
<keyword evidence="2" id="KW-1185">Reference proteome</keyword>
<reference evidence="1 2" key="1">
    <citation type="submission" date="2018-09" db="EMBL/GenBank/DDBJ databases">
        <title>The draft genome of Acinetobacter sp. strains.</title>
        <authorList>
            <person name="Qin J."/>
            <person name="Feng Y."/>
            <person name="Zong Z."/>
        </authorList>
    </citation>
    <scope>NUCLEOTIDE SEQUENCE [LARGE SCALE GENOMIC DNA]</scope>
    <source>
        <strain evidence="1 2">WCHAc060005</strain>
    </source>
</reference>
<dbReference type="EMBL" id="RCHC01000019">
    <property type="protein sequence ID" value="RLL18981.1"/>
    <property type="molecule type" value="Genomic_DNA"/>
</dbReference>
<sequence>MPGKANMDRFVFLAKQTADEIKHRRAMHKAWCHGNGLKTPFSTHRGCECDPVRSKRIISD</sequence>
<name>A0ABX9TSI5_9GAMM</name>
<evidence type="ECO:0000313" key="2">
    <source>
        <dbReference type="Proteomes" id="UP000280271"/>
    </source>
</evidence>
<dbReference type="Proteomes" id="UP000280271">
    <property type="component" value="Unassembled WGS sequence"/>
</dbReference>
<gene>
    <name evidence="1" type="ORF">D9K81_14575</name>
</gene>